<evidence type="ECO:0000313" key="2">
    <source>
        <dbReference type="EMBL" id="MEL3959433.1"/>
    </source>
</evidence>
<sequence length="236" mass="27253">MGKCLTKGQLNKMNRVSTLLEQINNDRLIESGVQHNQQIHLQKGELLKCGNLSVPLKSIEVSQHAHERAIIRFSLKYTSKSDVVKFIHKNLIQAEYIGQITDTEGNDSHFFVRNKIGFHLSLDLRLIYTVIKIEDKIAPSPINDKVKELIHKEFRKLDRKEKAELKKFELFKREANYKIAEVSLRKYKTKSLAVKMSCEALINALQESLQEYENNLLRIKTDKRKIAYSLASCIAS</sequence>
<keyword evidence="1" id="KW-0175">Coiled coil</keyword>
<evidence type="ECO:0000256" key="1">
    <source>
        <dbReference type="SAM" id="Coils"/>
    </source>
</evidence>
<gene>
    <name evidence="2" type="ORF">NST17_19970</name>
</gene>
<comment type="caution">
    <text evidence="2">The sequence shown here is derived from an EMBL/GenBank/DDBJ whole genome shotgun (WGS) entry which is preliminary data.</text>
</comment>
<dbReference type="Proteomes" id="UP001459714">
    <property type="component" value="Unassembled WGS sequence"/>
</dbReference>
<reference evidence="2 3" key="1">
    <citation type="submission" date="2024-03" db="EMBL/GenBank/DDBJ databases">
        <title>Bacilli Hybrid Assemblies.</title>
        <authorList>
            <person name="Kovac J."/>
        </authorList>
    </citation>
    <scope>NUCLEOTIDE SEQUENCE [LARGE SCALE GENOMIC DNA]</scope>
    <source>
        <strain evidence="2 3">FSL M8-0022</strain>
    </source>
</reference>
<organism evidence="2 3">
    <name type="scientific">Caldifermentibacillus hisashii</name>
    <dbReference type="NCBI Taxonomy" id="996558"/>
    <lineage>
        <taxon>Bacteria</taxon>
        <taxon>Bacillati</taxon>
        <taxon>Bacillota</taxon>
        <taxon>Bacilli</taxon>
        <taxon>Bacillales</taxon>
        <taxon>Bacillaceae</taxon>
        <taxon>Caldifermentibacillus</taxon>
    </lineage>
</organism>
<dbReference type="RefSeq" id="WP_342021070.1">
    <property type="nucleotide sequence ID" value="NZ_JBBYAK010000002.1"/>
</dbReference>
<proteinExistence type="predicted"/>
<dbReference type="EMBL" id="JBBYAK010000002">
    <property type="protein sequence ID" value="MEL3959433.1"/>
    <property type="molecule type" value="Genomic_DNA"/>
</dbReference>
<feature type="coiled-coil region" evidence="1">
    <location>
        <begin position="195"/>
        <end position="222"/>
    </location>
</feature>
<accession>A0ABU9K3P0</accession>
<keyword evidence="3" id="KW-1185">Reference proteome</keyword>
<name>A0ABU9K3P0_9BACI</name>
<evidence type="ECO:0000313" key="3">
    <source>
        <dbReference type="Proteomes" id="UP001459714"/>
    </source>
</evidence>
<protein>
    <submittedName>
        <fullName evidence="2">Uncharacterized protein</fullName>
    </submittedName>
</protein>